<evidence type="ECO:0000313" key="2">
    <source>
        <dbReference type="Proteomes" id="UP001359485"/>
    </source>
</evidence>
<dbReference type="Proteomes" id="UP001359485">
    <property type="component" value="Unassembled WGS sequence"/>
</dbReference>
<sequence length="221" mass="24674">MAAGTTSKTSNFEFHSKTETLREIIMSSCTLQEEEEEGAGWGSLLLPERSTLYAFLNILGDRDLGDGEKGNELKLYVKYTGEERSLRWQCQIHRKTLFFLPALDRAFSISWTEPREQEDVEEGKSEGGGGNWTTARKNSWYFTLGPIKGTKDEVLLEGVYTVHMLTSRVPRTPSHVTWHSFPSNGAPAKGKLSQVNMSAIEKSSPSVSFPFQSLLLGFCPA</sequence>
<evidence type="ECO:0000313" key="1">
    <source>
        <dbReference type="EMBL" id="KAK6620174.1"/>
    </source>
</evidence>
<protein>
    <submittedName>
        <fullName evidence="1">Uncharacterized protein</fullName>
    </submittedName>
</protein>
<accession>A0ABR1AIF4</accession>
<comment type="caution">
    <text evidence="1">The sequence shown here is derived from an EMBL/GenBank/DDBJ whole genome shotgun (WGS) entry which is preliminary data.</text>
</comment>
<reference evidence="1 2" key="1">
    <citation type="submission" date="2023-09" db="EMBL/GenBank/DDBJ databases">
        <title>Genomes of two closely related lineages of the louse Polyplax serrata with different host specificities.</title>
        <authorList>
            <person name="Martinu J."/>
            <person name="Tarabai H."/>
            <person name="Stefka J."/>
            <person name="Hypsa V."/>
        </authorList>
    </citation>
    <scope>NUCLEOTIDE SEQUENCE [LARGE SCALE GENOMIC DNA]</scope>
    <source>
        <strain evidence="1">98ZLc_SE</strain>
    </source>
</reference>
<organism evidence="1 2">
    <name type="scientific">Polyplax serrata</name>
    <name type="common">Common mouse louse</name>
    <dbReference type="NCBI Taxonomy" id="468196"/>
    <lineage>
        <taxon>Eukaryota</taxon>
        <taxon>Metazoa</taxon>
        <taxon>Ecdysozoa</taxon>
        <taxon>Arthropoda</taxon>
        <taxon>Hexapoda</taxon>
        <taxon>Insecta</taxon>
        <taxon>Pterygota</taxon>
        <taxon>Neoptera</taxon>
        <taxon>Paraneoptera</taxon>
        <taxon>Psocodea</taxon>
        <taxon>Troctomorpha</taxon>
        <taxon>Phthiraptera</taxon>
        <taxon>Anoplura</taxon>
        <taxon>Polyplacidae</taxon>
        <taxon>Polyplax</taxon>
    </lineage>
</organism>
<proteinExistence type="predicted"/>
<dbReference type="EMBL" id="JAWJWF010000048">
    <property type="protein sequence ID" value="KAK6620174.1"/>
    <property type="molecule type" value="Genomic_DNA"/>
</dbReference>
<gene>
    <name evidence="1" type="ORF">RUM44_006575</name>
</gene>
<name>A0ABR1AIF4_POLSC</name>
<keyword evidence="2" id="KW-1185">Reference proteome</keyword>